<dbReference type="SUPFAM" id="SSF54913">
    <property type="entry name" value="GlnB-like"/>
    <property type="match status" value="1"/>
</dbReference>
<name>A0A518G5Z7_9BACT</name>
<gene>
    <name evidence="2" type="ORF">Q31a_23250</name>
</gene>
<keyword evidence="3" id="KW-1185">Reference proteome</keyword>
<dbReference type="Gene3D" id="3.30.70.790">
    <property type="entry name" value="UreE, C-terminal domain"/>
    <property type="match status" value="1"/>
</dbReference>
<dbReference type="EMBL" id="CP036298">
    <property type="protein sequence ID" value="QDV24012.1"/>
    <property type="molecule type" value="Genomic_DNA"/>
</dbReference>
<reference evidence="2 3" key="1">
    <citation type="submission" date="2019-02" db="EMBL/GenBank/DDBJ databases">
        <title>Deep-cultivation of Planctomycetes and their phenomic and genomic characterization uncovers novel biology.</title>
        <authorList>
            <person name="Wiegand S."/>
            <person name="Jogler M."/>
            <person name="Boedeker C."/>
            <person name="Pinto D."/>
            <person name="Vollmers J."/>
            <person name="Rivas-Marin E."/>
            <person name="Kohn T."/>
            <person name="Peeters S.H."/>
            <person name="Heuer A."/>
            <person name="Rast P."/>
            <person name="Oberbeckmann S."/>
            <person name="Bunk B."/>
            <person name="Jeske O."/>
            <person name="Meyerdierks A."/>
            <person name="Storesund J.E."/>
            <person name="Kallscheuer N."/>
            <person name="Luecker S."/>
            <person name="Lage O.M."/>
            <person name="Pohl T."/>
            <person name="Merkel B.J."/>
            <person name="Hornburger P."/>
            <person name="Mueller R.-W."/>
            <person name="Bruemmer F."/>
            <person name="Labrenz M."/>
            <person name="Spormann A.M."/>
            <person name="Op den Camp H."/>
            <person name="Overmann J."/>
            <person name="Amann R."/>
            <person name="Jetten M.S.M."/>
            <person name="Mascher T."/>
            <person name="Medema M.H."/>
            <person name="Devos D.P."/>
            <person name="Kaster A.-K."/>
            <person name="Ovreas L."/>
            <person name="Rohde M."/>
            <person name="Galperin M.Y."/>
            <person name="Jogler C."/>
        </authorList>
    </citation>
    <scope>NUCLEOTIDE SEQUENCE [LARGE SCALE GENOMIC DNA]</scope>
    <source>
        <strain evidence="2 3">Q31a</strain>
    </source>
</reference>
<evidence type="ECO:0000313" key="2">
    <source>
        <dbReference type="EMBL" id="QDV24012.1"/>
    </source>
</evidence>
<sequence length="118" mass="13141">MHELVTVDECTYLGEAELIKDMLIDQGIQAVLADEHIIAMDWLLSNAIGGVKIQVQESEVPAARTIITEWRQRRVEKGEGPPIEFDCENCGKPLSFASNRRGGVETCKHCGKYVDVPE</sequence>
<accession>A0A518G5Z7</accession>
<proteinExistence type="predicted"/>
<dbReference type="InterPro" id="IPR011322">
    <property type="entry name" value="N-reg_PII-like_a/b"/>
</dbReference>
<dbReference type="RefSeq" id="WP_145077357.1">
    <property type="nucleotide sequence ID" value="NZ_CP036298.1"/>
</dbReference>
<protein>
    <recommendedName>
        <fullName evidence="1">DUF2007 domain-containing protein</fullName>
    </recommendedName>
</protein>
<evidence type="ECO:0000313" key="3">
    <source>
        <dbReference type="Proteomes" id="UP000318017"/>
    </source>
</evidence>
<dbReference type="InterPro" id="IPR018551">
    <property type="entry name" value="DUF2007"/>
</dbReference>
<dbReference type="OrthoDB" id="288709at2"/>
<evidence type="ECO:0000259" key="1">
    <source>
        <dbReference type="Pfam" id="PF09413"/>
    </source>
</evidence>
<organism evidence="2 3">
    <name type="scientific">Aureliella helgolandensis</name>
    <dbReference type="NCBI Taxonomy" id="2527968"/>
    <lineage>
        <taxon>Bacteria</taxon>
        <taxon>Pseudomonadati</taxon>
        <taxon>Planctomycetota</taxon>
        <taxon>Planctomycetia</taxon>
        <taxon>Pirellulales</taxon>
        <taxon>Pirellulaceae</taxon>
        <taxon>Aureliella</taxon>
    </lineage>
</organism>
<dbReference type="AlphaFoldDB" id="A0A518G5Z7"/>
<dbReference type="Proteomes" id="UP000318017">
    <property type="component" value="Chromosome"/>
</dbReference>
<dbReference type="Pfam" id="PF09413">
    <property type="entry name" value="DUF2007"/>
    <property type="match status" value="1"/>
</dbReference>
<dbReference type="KEGG" id="ahel:Q31a_23250"/>
<feature type="domain" description="DUF2007" evidence="1">
    <location>
        <begin position="14"/>
        <end position="71"/>
    </location>
</feature>